<name>A0A2V5I6L5_9EURO</name>
<organism evidence="1 2">
    <name type="scientific">Aspergillus indologenus CBS 114.80</name>
    <dbReference type="NCBI Taxonomy" id="1450541"/>
    <lineage>
        <taxon>Eukaryota</taxon>
        <taxon>Fungi</taxon>
        <taxon>Dikarya</taxon>
        <taxon>Ascomycota</taxon>
        <taxon>Pezizomycotina</taxon>
        <taxon>Eurotiomycetes</taxon>
        <taxon>Eurotiomycetidae</taxon>
        <taxon>Eurotiales</taxon>
        <taxon>Aspergillaceae</taxon>
        <taxon>Aspergillus</taxon>
        <taxon>Aspergillus subgen. Circumdati</taxon>
    </lineage>
</organism>
<sequence length="171" mass="19318">MHGHCLASGWPNGVSVSCVLICYYTILPEYPDLCGDTLCFESVLVFSLLTALRCEFYPYPICLFCVDSSWILHLLHCGFGPLVYDLNSRWRINHDNHHHLHFGCVGIDGGGVTHRKSSIVNEAEVFLGRHCIFIISTSLLCHFFSGGIDTVLNVEANHDLIYFYLSFNLLF</sequence>
<evidence type="ECO:0000313" key="2">
    <source>
        <dbReference type="Proteomes" id="UP000248817"/>
    </source>
</evidence>
<reference evidence="1 2" key="1">
    <citation type="submission" date="2018-02" db="EMBL/GenBank/DDBJ databases">
        <title>The genomes of Aspergillus section Nigri reveals drivers in fungal speciation.</title>
        <authorList>
            <consortium name="DOE Joint Genome Institute"/>
            <person name="Vesth T.C."/>
            <person name="Nybo J."/>
            <person name="Theobald S."/>
            <person name="Brandl J."/>
            <person name="Frisvad J.C."/>
            <person name="Nielsen K.F."/>
            <person name="Lyhne E.K."/>
            <person name="Kogle M.E."/>
            <person name="Kuo A."/>
            <person name="Riley R."/>
            <person name="Clum A."/>
            <person name="Nolan M."/>
            <person name="Lipzen A."/>
            <person name="Salamov A."/>
            <person name="Henrissat B."/>
            <person name="Wiebenga A."/>
            <person name="De vries R.P."/>
            <person name="Grigoriev I.V."/>
            <person name="Mortensen U.H."/>
            <person name="Andersen M.R."/>
            <person name="Baker S.E."/>
        </authorList>
    </citation>
    <scope>NUCLEOTIDE SEQUENCE [LARGE SCALE GENOMIC DNA]</scope>
    <source>
        <strain evidence="1 2">CBS 114.80</strain>
    </source>
</reference>
<dbReference type="Proteomes" id="UP000248817">
    <property type="component" value="Unassembled WGS sequence"/>
</dbReference>
<gene>
    <name evidence="1" type="ORF">BP00DRAFT_156906</name>
</gene>
<proteinExistence type="predicted"/>
<dbReference type="AlphaFoldDB" id="A0A2V5I6L5"/>
<keyword evidence="2" id="KW-1185">Reference proteome</keyword>
<accession>A0A2V5I6L5</accession>
<evidence type="ECO:0000313" key="1">
    <source>
        <dbReference type="EMBL" id="PYI32408.1"/>
    </source>
</evidence>
<protein>
    <submittedName>
        <fullName evidence="1">Uncharacterized protein</fullName>
    </submittedName>
</protein>
<dbReference type="EMBL" id="KZ825493">
    <property type="protein sequence ID" value="PYI32408.1"/>
    <property type="molecule type" value="Genomic_DNA"/>
</dbReference>